<dbReference type="EMBL" id="LNQR01000032">
    <property type="protein sequence ID" value="KWT91094.1"/>
    <property type="molecule type" value="Genomic_DNA"/>
</dbReference>
<name>A0ABR5SJE3_9BACT</name>
<organism evidence="3 4">
    <name type="scientific">Candidatus Magnetominusculus xianensis</name>
    <dbReference type="NCBI Taxonomy" id="1748249"/>
    <lineage>
        <taxon>Bacteria</taxon>
        <taxon>Pseudomonadati</taxon>
        <taxon>Nitrospirota</taxon>
        <taxon>Nitrospiria</taxon>
        <taxon>Nitrospirales</taxon>
        <taxon>Nitrospiraceae</taxon>
        <taxon>Candidatus Magnetominusculus</taxon>
    </lineage>
</organism>
<dbReference type="EC" id="2.4.-.-" evidence="3"/>
<feature type="domain" description="Glycosyltransferase subfamily 4-like N-terminal" evidence="2">
    <location>
        <begin position="17"/>
        <end position="166"/>
    </location>
</feature>
<dbReference type="GO" id="GO:0016757">
    <property type="term" value="F:glycosyltransferase activity"/>
    <property type="evidence" value="ECO:0007669"/>
    <property type="project" value="UniProtKB-KW"/>
</dbReference>
<evidence type="ECO:0000259" key="1">
    <source>
        <dbReference type="Pfam" id="PF00534"/>
    </source>
</evidence>
<dbReference type="PANTHER" id="PTHR45947:SF3">
    <property type="entry name" value="SULFOQUINOVOSYL TRANSFERASE SQD2"/>
    <property type="match status" value="1"/>
</dbReference>
<dbReference type="RefSeq" id="WP_085051493.1">
    <property type="nucleotide sequence ID" value="NZ_LNQR01000032.1"/>
</dbReference>
<gene>
    <name evidence="3" type="ORF">ASN18_0918</name>
</gene>
<keyword evidence="3" id="KW-0328">Glycosyltransferase</keyword>
<dbReference type="CDD" id="cd03801">
    <property type="entry name" value="GT4_PimA-like"/>
    <property type="match status" value="1"/>
</dbReference>
<dbReference type="Proteomes" id="UP000060487">
    <property type="component" value="Unassembled WGS sequence"/>
</dbReference>
<dbReference type="InterPro" id="IPR028098">
    <property type="entry name" value="Glyco_trans_4-like_N"/>
</dbReference>
<evidence type="ECO:0000313" key="4">
    <source>
        <dbReference type="Proteomes" id="UP000060487"/>
    </source>
</evidence>
<dbReference type="InterPro" id="IPR050194">
    <property type="entry name" value="Glycosyltransferase_grp1"/>
</dbReference>
<dbReference type="InterPro" id="IPR001296">
    <property type="entry name" value="Glyco_trans_1"/>
</dbReference>
<evidence type="ECO:0000313" key="3">
    <source>
        <dbReference type="EMBL" id="KWT91094.1"/>
    </source>
</evidence>
<dbReference type="SUPFAM" id="SSF53756">
    <property type="entry name" value="UDP-Glycosyltransferase/glycogen phosphorylase"/>
    <property type="match status" value="1"/>
</dbReference>
<accession>A0ABR5SJE3</accession>
<keyword evidence="4" id="KW-1185">Reference proteome</keyword>
<protein>
    <submittedName>
        <fullName evidence="3">Glycosyl transferase family 1</fullName>
        <ecNumber evidence="3">2.4.-.-</ecNumber>
    </submittedName>
</protein>
<sequence length="369" mass="40252">MQKPINILLLYTGKHWSGIGSHGAVLAGGLMKKGINVVLGCPRGGKLYAQAEALGITVRHIGMKNLMDFASWYRILRVARQDNIDIICANLGKEYWPLAVICRVLGLKSVIVRHQMNKLKTLTNRLIKGDIDKIIAVSGAVKRTLINSGIDGDKIEVIYNSVDLGRFDPLLKSGRVSRNEIRAELGLAKDDIVIASVGRITEDKGGLDLLYAFKEAVGVYPRMRLVFAGDGPFRSSLEGHAADLSISGRVHFTGYRDDVERMYAAADIVVVPTRGLESFGMVVIEAMAMERPVIASDVGGIPEIITHGVNGLLFNATDRAGLRACICELIENLSLASRLAAEGRKTVVERFSDGAFSERFADVLYNLML</sequence>
<reference evidence="3 4" key="1">
    <citation type="submission" date="2015-11" db="EMBL/GenBank/DDBJ databases">
        <authorList>
            <person name="Lin W."/>
        </authorList>
    </citation>
    <scope>NUCLEOTIDE SEQUENCE [LARGE SCALE GENOMIC DNA]</scope>
    <source>
        <strain evidence="3 4">HCH-1</strain>
    </source>
</reference>
<dbReference type="Pfam" id="PF00534">
    <property type="entry name" value="Glycos_transf_1"/>
    <property type="match status" value="1"/>
</dbReference>
<comment type="caution">
    <text evidence="3">The sequence shown here is derived from an EMBL/GenBank/DDBJ whole genome shotgun (WGS) entry which is preliminary data.</text>
</comment>
<feature type="domain" description="Glycosyl transferase family 1" evidence="1">
    <location>
        <begin position="178"/>
        <end position="345"/>
    </location>
</feature>
<dbReference type="PANTHER" id="PTHR45947">
    <property type="entry name" value="SULFOQUINOVOSYL TRANSFERASE SQD2"/>
    <property type="match status" value="1"/>
</dbReference>
<evidence type="ECO:0000259" key="2">
    <source>
        <dbReference type="Pfam" id="PF13439"/>
    </source>
</evidence>
<proteinExistence type="predicted"/>
<dbReference type="Gene3D" id="3.40.50.2000">
    <property type="entry name" value="Glycogen Phosphorylase B"/>
    <property type="match status" value="2"/>
</dbReference>
<dbReference type="Pfam" id="PF13439">
    <property type="entry name" value="Glyco_transf_4"/>
    <property type="match status" value="1"/>
</dbReference>
<keyword evidence="3" id="KW-0808">Transferase</keyword>